<evidence type="ECO:0000259" key="5">
    <source>
        <dbReference type="Pfam" id="PF02570"/>
    </source>
</evidence>
<dbReference type="Proteomes" id="UP000184066">
    <property type="component" value="Unassembled WGS sequence"/>
</dbReference>
<dbReference type="SUPFAM" id="SSF63965">
    <property type="entry name" value="Precorrin-8X methylmutase CbiC/CobH"/>
    <property type="match status" value="1"/>
</dbReference>
<comment type="pathway">
    <text evidence="1">Cofactor biosynthesis; adenosylcobalamin biosynthesis.</text>
</comment>
<dbReference type="PANTHER" id="PTHR43588">
    <property type="entry name" value="COBALT-PRECORRIN-8 METHYLMUTASE"/>
    <property type="match status" value="1"/>
</dbReference>
<proteinExistence type="inferred from homology"/>
<dbReference type="Pfam" id="PF02570">
    <property type="entry name" value="CbiC"/>
    <property type="match status" value="1"/>
</dbReference>
<dbReference type="Gene3D" id="3.40.50.10230">
    <property type="entry name" value="Cobalamin biosynthesis CobH/CbiC, precorrin-8X methylmutase"/>
    <property type="match status" value="1"/>
</dbReference>
<dbReference type="NCBIfam" id="NF006136">
    <property type="entry name" value="PRK08285.1"/>
    <property type="match status" value="1"/>
</dbReference>
<evidence type="ECO:0000313" key="6">
    <source>
        <dbReference type="EMBL" id="SHN70284.1"/>
    </source>
</evidence>
<evidence type="ECO:0000256" key="1">
    <source>
        <dbReference type="ARBA" id="ARBA00004953"/>
    </source>
</evidence>
<dbReference type="InterPro" id="IPR003722">
    <property type="entry name" value="Cbl_synth_CobH/CbiC"/>
</dbReference>
<dbReference type="EMBL" id="FRDL01000006">
    <property type="protein sequence ID" value="SHN70284.1"/>
    <property type="molecule type" value="Genomic_DNA"/>
</dbReference>
<reference evidence="6 7" key="1">
    <citation type="submission" date="2016-12" db="EMBL/GenBank/DDBJ databases">
        <authorList>
            <person name="Song W.-J."/>
            <person name="Kurnit D.M."/>
        </authorList>
    </citation>
    <scope>NUCLEOTIDE SEQUENCE [LARGE SCALE GENOMIC DNA]</scope>
    <source>
        <strain evidence="6 7">CGMCC 1.10808</strain>
    </source>
</reference>
<protein>
    <submittedName>
        <fullName evidence="6">Precorrin-8X methylmutase</fullName>
    </submittedName>
</protein>
<evidence type="ECO:0000256" key="3">
    <source>
        <dbReference type="ARBA" id="ARBA00022573"/>
    </source>
</evidence>
<dbReference type="UniPathway" id="UPA00148"/>
<dbReference type="PANTHER" id="PTHR43588:SF1">
    <property type="entry name" value="COBALT-PRECORRIN-8 METHYLMUTASE"/>
    <property type="match status" value="1"/>
</dbReference>
<dbReference type="GO" id="GO:0016993">
    <property type="term" value="F:precorrin-8X methylmutase activity"/>
    <property type="evidence" value="ECO:0007669"/>
    <property type="project" value="InterPro"/>
</dbReference>
<accession>A0A1M7THQ0</accession>
<keyword evidence="7" id="KW-1185">Reference proteome</keyword>
<keyword evidence="4" id="KW-0413">Isomerase</keyword>
<dbReference type="InterPro" id="IPR036588">
    <property type="entry name" value="CobH/CbiC_sf"/>
</dbReference>
<name>A0A1M7THQ0_9RHOB</name>
<evidence type="ECO:0000313" key="7">
    <source>
        <dbReference type="Proteomes" id="UP000184066"/>
    </source>
</evidence>
<comment type="similarity">
    <text evidence="2">Belongs to the CobH/CbiC family.</text>
</comment>
<gene>
    <name evidence="6" type="ORF">SAMN05216200_106180</name>
</gene>
<sequence>MSLFDSYLIVAWSAAGQPGAGADAPTWALHRRKDGLARLESAPTRAEALRALGDLLAQERASGRRVLAGFGFPFGYPRGFAAAAYGASDWMAVWAGLTEALIDTGANHNNRFAIAGELNRRLGLADGPFWGHPPSQRHPGLSQLRPKEAAAFSQLGLEELRLTEAWAAARGARPAPVWQLNGVGSVGGEALTGIPAVARLRDDPRLEGARIWPFETGLTAPDTDAAPIVFAEAALAFVEPAPRPGEPPRAARVRAAASQLAALDAEGRLAPLFAGPEELGEAEREAVAREEGWMLGLEHALSGAVVPGARRLRYERDPAAIYAESFATVRAEARLDHLPEDLRDVAVRLAHACGMADVPNRLAWSDDVVASARKALAAGAPVLCDCEMVAAGVIRSLLPAGVEVLCTLNDPRTPELAQRIGNTRSAAAVELWRERVEGAVVAIGNAPTALFHLLELLDAGWPRPAAILGFPVGFVGAAESKAELAADPRGAPFLTLRGRRGGSAMASAAVNAIAKGLS</sequence>
<dbReference type="STRING" id="1189325.SAMN04488119_10623"/>
<evidence type="ECO:0000256" key="2">
    <source>
        <dbReference type="ARBA" id="ARBA00009774"/>
    </source>
</evidence>
<dbReference type="GO" id="GO:0009236">
    <property type="term" value="P:cobalamin biosynthetic process"/>
    <property type="evidence" value="ECO:0007669"/>
    <property type="project" value="UniProtKB-UniPathway"/>
</dbReference>
<organism evidence="6 7">
    <name type="scientific">Oceanicella actignis</name>
    <dbReference type="NCBI Taxonomy" id="1189325"/>
    <lineage>
        <taxon>Bacteria</taxon>
        <taxon>Pseudomonadati</taxon>
        <taxon>Pseudomonadota</taxon>
        <taxon>Alphaproteobacteria</taxon>
        <taxon>Rhodobacterales</taxon>
        <taxon>Paracoccaceae</taxon>
        <taxon>Oceanicella</taxon>
    </lineage>
</organism>
<feature type="domain" description="Cobalamin biosynthesis precorrin-8X methylmutase CobH/CbiC" evidence="5">
    <location>
        <begin position="321"/>
        <end position="515"/>
    </location>
</feature>
<evidence type="ECO:0000256" key="4">
    <source>
        <dbReference type="ARBA" id="ARBA00023235"/>
    </source>
</evidence>
<dbReference type="AlphaFoldDB" id="A0A1M7THQ0"/>
<keyword evidence="3" id="KW-0169">Cobalamin biosynthesis</keyword>